<feature type="non-terminal residue" evidence="10">
    <location>
        <position position="550"/>
    </location>
</feature>
<dbReference type="GO" id="GO:0150077">
    <property type="term" value="P:regulation of neuroinflammatory response"/>
    <property type="evidence" value="ECO:0007669"/>
    <property type="project" value="InterPro"/>
</dbReference>
<proteinExistence type="inferred from homology"/>
<feature type="non-terminal residue" evidence="10">
    <location>
        <position position="1"/>
    </location>
</feature>
<keyword evidence="7" id="KW-0325">Glycoprotein</keyword>
<evidence type="ECO:0000256" key="1">
    <source>
        <dbReference type="ARBA" id="ARBA00004167"/>
    </source>
</evidence>
<keyword evidence="10" id="KW-0675">Receptor</keyword>
<protein>
    <submittedName>
        <fullName evidence="10">Cell surface glycoprotein CD200 receptor 1-A</fullName>
    </submittedName>
</protein>
<dbReference type="SMART" id="SM00409">
    <property type="entry name" value="IG"/>
    <property type="match status" value="2"/>
</dbReference>
<dbReference type="InterPro" id="IPR040012">
    <property type="entry name" value="CD200R"/>
</dbReference>
<reference evidence="11 12" key="2">
    <citation type="journal article" date="2021" name="J. Hered.">
        <title>Feather Gene Expression Elucidates the Developmental Basis of Plumage Iridescence in African Starlings.</title>
        <authorList>
            <person name="Rubenstein D.R."/>
            <person name="Corvelo A."/>
            <person name="MacManes M.D."/>
            <person name="Maia R."/>
            <person name="Narzisi G."/>
            <person name="Rousaki A."/>
            <person name="Vandenabeele P."/>
            <person name="Shawkey M.D."/>
            <person name="Solomon J."/>
        </authorList>
    </citation>
    <scope>NUCLEOTIDE SEQUENCE [LARGE SCALE GENOMIC DNA]</scope>
    <source>
        <strain evidence="11">SS15</strain>
    </source>
</reference>
<reference evidence="11" key="3">
    <citation type="submission" date="2022-01" db="EMBL/GenBank/DDBJ databases">
        <authorList>
            <person name="Rubenstein D.R."/>
        </authorList>
    </citation>
    <scope>NUCLEOTIDE SEQUENCE</scope>
    <source>
        <strain evidence="11">SS15</strain>
        <tissue evidence="11">Liver</tissue>
    </source>
</reference>
<dbReference type="Gene3D" id="2.60.40.10">
    <property type="entry name" value="Immunoglobulins"/>
    <property type="match status" value="4"/>
</dbReference>
<dbReference type="InterPro" id="IPR007110">
    <property type="entry name" value="Ig-like_dom"/>
</dbReference>
<evidence type="ECO:0000259" key="9">
    <source>
        <dbReference type="PROSITE" id="PS50835"/>
    </source>
</evidence>
<comment type="similarity">
    <text evidence="2">Belongs to the CD200R family.</text>
</comment>
<dbReference type="InterPro" id="IPR013783">
    <property type="entry name" value="Ig-like_fold"/>
</dbReference>
<evidence type="ECO:0000313" key="10">
    <source>
        <dbReference type="EMBL" id="KAG0121915.1"/>
    </source>
</evidence>
<dbReference type="PROSITE" id="PS50835">
    <property type="entry name" value="IG_LIKE"/>
    <property type="match status" value="2"/>
</dbReference>
<keyword evidence="6" id="KW-1015">Disulfide bond</keyword>
<feature type="compositionally biased region" description="Polar residues" evidence="8">
    <location>
        <begin position="13"/>
        <end position="24"/>
    </location>
</feature>
<name>A0A835NVD3_9PASS</name>
<keyword evidence="3" id="KW-0812">Transmembrane</keyword>
<dbReference type="OrthoDB" id="8915654at2759"/>
<dbReference type="PANTHER" id="PTHR21462">
    <property type="entry name" value="CELL SURFACE GLYCOPROTEIN OX2 RECEPTOR PRECURSOR"/>
    <property type="match status" value="1"/>
</dbReference>
<accession>A0A835NVD3</accession>
<comment type="caution">
    <text evidence="10">The sequence shown here is derived from an EMBL/GenBank/DDBJ whole genome shotgun (WGS) entry which is preliminary data.</text>
</comment>
<keyword evidence="12" id="KW-1185">Reference proteome</keyword>
<dbReference type="GO" id="GO:0009897">
    <property type="term" value="C:external side of plasma membrane"/>
    <property type="evidence" value="ECO:0007669"/>
    <property type="project" value="TreeGrafter"/>
</dbReference>
<dbReference type="EMBL" id="JADDUC010000042">
    <property type="protein sequence ID" value="KAG0121915.1"/>
    <property type="molecule type" value="Genomic_DNA"/>
</dbReference>
<comment type="subcellular location">
    <subcellularLocation>
        <location evidence="1">Membrane</location>
        <topology evidence="1">Single-pass membrane protein</topology>
    </subcellularLocation>
</comment>
<keyword evidence="4" id="KW-1133">Transmembrane helix</keyword>
<evidence type="ECO:0000256" key="8">
    <source>
        <dbReference type="SAM" id="MobiDB-lite"/>
    </source>
</evidence>
<organism evidence="10">
    <name type="scientific">Lamprotornis superbus</name>
    <dbReference type="NCBI Taxonomy" id="245042"/>
    <lineage>
        <taxon>Eukaryota</taxon>
        <taxon>Metazoa</taxon>
        <taxon>Chordata</taxon>
        <taxon>Craniata</taxon>
        <taxon>Vertebrata</taxon>
        <taxon>Euteleostomi</taxon>
        <taxon>Archelosauria</taxon>
        <taxon>Archosauria</taxon>
        <taxon>Dinosauria</taxon>
        <taxon>Saurischia</taxon>
        <taxon>Theropoda</taxon>
        <taxon>Coelurosauria</taxon>
        <taxon>Aves</taxon>
        <taxon>Neognathae</taxon>
        <taxon>Neoaves</taxon>
        <taxon>Telluraves</taxon>
        <taxon>Australaves</taxon>
        <taxon>Passeriformes</taxon>
        <taxon>Sturnidae</taxon>
        <taxon>Lamprotornis</taxon>
    </lineage>
</organism>
<evidence type="ECO:0000256" key="6">
    <source>
        <dbReference type="ARBA" id="ARBA00023157"/>
    </source>
</evidence>
<evidence type="ECO:0000256" key="4">
    <source>
        <dbReference type="ARBA" id="ARBA00022989"/>
    </source>
</evidence>
<dbReference type="PANTHER" id="PTHR21462:SF2">
    <property type="entry name" value="CELL SURFACE GLYCOPROTEIN CD200 RECEPTOR 2"/>
    <property type="match status" value="1"/>
</dbReference>
<evidence type="ECO:0000256" key="7">
    <source>
        <dbReference type="ARBA" id="ARBA00023180"/>
    </source>
</evidence>
<dbReference type="AlphaFoldDB" id="A0A835NVD3"/>
<evidence type="ECO:0000313" key="12">
    <source>
        <dbReference type="Proteomes" id="UP000618051"/>
    </source>
</evidence>
<dbReference type="InterPro" id="IPR003599">
    <property type="entry name" value="Ig_sub"/>
</dbReference>
<feature type="domain" description="Ig-like" evidence="9">
    <location>
        <begin position="83"/>
        <end position="185"/>
    </location>
</feature>
<sequence length="550" mass="58927">VTLGTVGRKATGQRANTNTTSSRLTKPHQRKPEARKKNQLLTCPHAGQCPCGDVSLSTTDQSSKARSDIPGQHLTCSSCSFSPSGNNRVSVTVGDSSVLTCLIKGQISMLTWTITPKAGGPCTLVHRIDTNITYRTNCSDNINWTFRAGLAPALEIKQVEIAQEGNYLCEAASTDGKFRRIYNLTVLAPPRLSLYCDEQGSPVCEAAAGKPPAQLSWVPESSSSAEKKCHNNGTVTVLSKFTACSTNVTNVTTCMVSHPAGNWSQSIACCPSVCLRCSHSLISSTSEEHMQNISGETGAHNTFLSKYIKQGEKAAVGGGMDGAMELPMKAGTNMKIAGKTVYIFMLLSITMVMTLTGDNIEMTVGNSSVLTCLIKGQISMLTWTITPKAGGPCTLVYRIDTNMTHRTNCSDNINWTFRAGLAPALEIKQVEIAQEGNYLCEAASTDGNFRRMLSLYCDEQGSPVCEAAAGKPPAQLSWVPESSSSAEKKCHNNGTVTVLSKFTACSTNVTNVTTCMVSHPAGNWSQSIACCPSGQNEAYLHHNFDLERTL</sequence>
<dbReference type="InterPro" id="IPR036179">
    <property type="entry name" value="Ig-like_dom_sf"/>
</dbReference>
<dbReference type="Proteomes" id="UP000618051">
    <property type="component" value="Unassembled WGS sequence"/>
</dbReference>
<evidence type="ECO:0000256" key="5">
    <source>
        <dbReference type="ARBA" id="ARBA00023136"/>
    </source>
</evidence>
<evidence type="ECO:0000256" key="3">
    <source>
        <dbReference type="ARBA" id="ARBA00022692"/>
    </source>
</evidence>
<feature type="domain" description="Ig-like" evidence="9">
    <location>
        <begin position="350"/>
        <end position="454"/>
    </location>
</feature>
<dbReference type="EMBL" id="JADDUC020000002">
    <property type="protein sequence ID" value="KAI1242280.1"/>
    <property type="molecule type" value="Genomic_DNA"/>
</dbReference>
<evidence type="ECO:0000313" key="11">
    <source>
        <dbReference type="EMBL" id="KAI1242280.1"/>
    </source>
</evidence>
<reference evidence="10" key="1">
    <citation type="submission" date="2020-10" db="EMBL/GenBank/DDBJ databases">
        <title>Feather gene expression reveals the developmental basis of iridescence in African starlings.</title>
        <authorList>
            <person name="Rubenstein D.R."/>
        </authorList>
    </citation>
    <scope>NUCLEOTIDE SEQUENCE</scope>
    <source>
        <strain evidence="10">SS15</strain>
        <tissue evidence="10">Liver</tissue>
    </source>
</reference>
<feature type="region of interest" description="Disordered" evidence="8">
    <location>
        <begin position="1"/>
        <end position="36"/>
    </location>
</feature>
<evidence type="ECO:0000256" key="2">
    <source>
        <dbReference type="ARBA" id="ARBA00008215"/>
    </source>
</evidence>
<gene>
    <name evidence="11" type="ORF">IHE44_0005799</name>
    <name evidence="10" type="ORF">IHE44_010141</name>
</gene>
<keyword evidence="5" id="KW-0472">Membrane</keyword>
<dbReference type="GO" id="GO:0038023">
    <property type="term" value="F:signaling receptor activity"/>
    <property type="evidence" value="ECO:0007669"/>
    <property type="project" value="InterPro"/>
</dbReference>
<dbReference type="SUPFAM" id="SSF48726">
    <property type="entry name" value="Immunoglobulin"/>
    <property type="match status" value="2"/>
</dbReference>